<proteinExistence type="predicted"/>
<name>A0A1D1YY40_9ARAE</name>
<dbReference type="Pfam" id="PF00665">
    <property type="entry name" value="rve"/>
    <property type="match status" value="1"/>
</dbReference>
<evidence type="ECO:0000313" key="3">
    <source>
        <dbReference type="EMBL" id="JAT59554.1"/>
    </source>
</evidence>
<dbReference type="PROSITE" id="PS50994">
    <property type="entry name" value="INTEGRASE"/>
    <property type="match status" value="1"/>
</dbReference>
<dbReference type="GO" id="GO:0015074">
    <property type="term" value="P:DNA integration"/>
    <property type="evidence" value="ECO:0007669"/>
    <property type="project" value="InterPro"/>
</dbReference>
<evidence type="ECO:0000256" key="1">
    <source>
        <dbReference type="SAM" id="MobiDB-lite"/>
    </source>
</evidence>
<dbReference type="SUPFAM" id="SSF56672">
    <property type="entry name" value="DNA/RNA polymerases"/>
    <property type="match status" value="1"/>
</dbReference>
<dbReference type="EMBL" id="GDJX01008382">
    <property type="protein sequence ID" value="JAT59554.1"/>
    <property type="molecule type" value="Transcribed_RNA"/>
</dbReference>
<sequence length="977" mass="108333">KDGLYQLPIHRPSPAALMGERIPTSSWHARLGHPALRTVQSIISKYGLPVSPSSPSSVCSACMQAKSHKLPFASSPPVASAPLDLIYSDVWGPAPVLSHEGFQYYVIFVDAFTKYTWLFLLKRKSEVSDTFRHFQTHVERYFGRKIRQFHSDWGGEYQALHRHLRSEGILHRVSCPHTPEQNGSAERKHRHIVETALSLLHCASMPHSFWDDAVSTAVYLINRLPTPILHHSTPLQQLFGIPPDYTFLRIFGCACYPWLRPYSPHKLAPRSERCVFLGYSANHHGYRCLHVPTGRVYISRHVVFDEGCFPFAAAASSPANAPSPPVDRFARLPLPDAGILGPPPGRPPAPVVLPPDDGAPVGVLPVFPLAHAPSPEHAGSAASSSGLSSAADGVSTSSSAEASSVSPPQRTRALRDIYAATTPGSPPSVSSRHPLPAALLTEAPTEPTCFSQASKVPAWRLAMASEFDALLRNRTWSLVPRQPHMNVVGCKWVFKVKLHADGSIERHKARLVAKGFRQQPGVDCFDTFSPVIKITTVRLLLAIAVSSNWPIRQLDVSNAFLHGQLQEIVYMDQPPGFIHPQLPQHVCQLHKSLYGLRQVPRAWFTRLSTRLVQLQFTGSKTDTSLFYRRQGQSMLFILIYVDDILITGNDSGGVRDLIDSLSQEFALRHLGPAHFFLGIKLSPHPEGCLLSQSQYILDILRRSHMDGARPLATPMSTSSDDTELASPALSDPCQYRSIVGALQYVTITRPDIAFAVNRACQQMHAPTESHWAMVKRILRYLKGTLSHGLVLYRHSSRHLHVYSDADWAGCHLDRRSTSGYAVFLGRSLISWSSKKQATVARSSTEAEYKALANATAEVIWLQSLLAELGLHSPPPVLWCDNIGATYLAANPVFHARTKHVEIDLHFVRERVANKELIVSYISTHDQRADILTKPLPRQRFSTLRDNLNVAEPPLSLRGRIEERADPALTVPDPDSLE</sequence>
<dbReference type="PANTHER" id="PTHR11439">
    <property type="entry name" value="GAG-POL-RELATED RETROTRANSPOSON"/>
    <property type="match status" value="1"/>
</dbReference>
<organism evidence="3">
    <name type="scientific">Anthurium amnicola</name>
    <dbReference type="NCBI Taxonomy" id="1678845"/>
    <lineage>
        <taxon>Eukaryota</taxon>
        <taxon>Viridiplantae</taxon>
        <taxon>Streptophyta</taxon>
        <taxon>Embryophyta</taxon>
        <taxon>Tracheophyta</taxon>
        <taxon>Spermatophyta</taxon>
        <taxon>Magnoliopsida</taxon>
        <taxon>Liliopsida</taxon>
        <taxon>Araceae</taxon>
        <taxon>Pothoideae</taxon>
        <taxon>Potheae</taxon>
        <taxon>Anthurium</taxon>
    </lineage>
</organism>
<dbReference type="CDD" id="cd09272">
    <property type="entry name" value="RNase_HI_RT_Ty1"/>
    <property type="match status" value="1"/>
</dbReference>
<protein>
    <submittedName>
        <fullName evidence="3">Retrovirus-related Pol polyprotein from transposon TNT 1-94</fullName>
    </submittedName>
</protein>
<dbReference type="AlphaFoldDB" id="A0A1D1YY40"/>
<dbReference type="Pfam" id="PF25597">
    <property type="entry name" value="SH3_retrovirus"/>
    <property type="match status" value="1"/>
</dbReference>
<dbReference type="Gene3D" id="3.30.420.10">
    <property type="entry name" value="Ribonuclease H-like superfamily/Ribonuclease H"/>
    <property type="match status" value="1"/>
</dbReference>
<feature type="domain" description="Integrase catalytic" evidence="2">
    <location>
        <begin position="78"/>
        <end position="242"/>
    </location>
</feature>
<dbReference type="Pfam" id="PF07727">
    <property type="entry name" value="RVT_2"/>
    <property type="match status" value="1"/>
</dbReference>
<accession>A0A1D1YY40</accession>
<dbReference type="SUPFAM" id="SSF53098">
    <property type="entry name" value="Ribonuclease H-like"/>
    <property type="match status" value="1"/>
</dbReference>
<gene>
    <name evidence="3" type="primary">POLX_250</name>
    <name evidence="3" type="ORF">g.128580</name>
</gene>
<dbReference type="GO" id="GO:0003676">
    <property type="term" value="F:nucleic acid binding"/>
    <property type="evidence" value="ECO:0007669"/>
    <property type="project" value="InterPro"/>
</dbReference>
<dbReference type="InterPro" id="IPR057670">
    <property type="entry name" value="SH3_retrovirus"/>
</dbReference>
<dbReference type="InterPro" id="IPR012337">
    <property type="entry name" value="RNaseH-like_sf"/>
</dbReference>
<dbReference type="InterPro" id="IPR013103">
    <property type="entry name" value="RVT_2"/>
</dbReference>
<feature type="non-terminal residue" evidence="3">
    <location>
        <position position="1"/>
    </location>
</feature>
<dbReference type="InterPro" id="IPR025724">
    <property type="entry name" value="GAG-pre-integrase_dom"/>
</dbReference>
<dbReference type="Pfam" id="PF13976">
    <property type="entry name" value="gag_pre-integrs"/>
    <property type="match status" value="1"/>
</dbReference>
<evidence type="ECO:0000259" key="2">
    <source>
        <dbReference type="PROSITE" id="PS50994"/>
    </source>
</evidence>
<reference evidence="3" key="1">
    <citation type="submission" date="2015-07" db="EMBL/GenBank/DDBJ databases">
        <title>Transcriptome Assembly of Anthurium amnicola.</title>
        <authorList>
            <person name="Suzuki J."/>
        </authorList>
    </citation>
    <scope>NUCLEOTIDE SEQUENCE</scope>
</reference>
<feature type="compositionally biased region" description="Low complexity" evidence="1">
    <location>
        <begin position="374"/>
        <end position="406"/>
    </location>
</feature>
<dbReference type="InterPro" id="IPR001584">
    <property type="entry name" value="Integrase_cat-core"/>
</dbReference>
<dbReference type="InterPro" id="IPR036397">
    <property type="entry name" value="RNaseH_sf"/>
</dbReference>
<dbReference type="InterPro" id="IPR043502">
    <property type="entry name" value="DNA/RNA_pol_sf"/>
</dbReference>
<feature type="region of interest" description="Disordered" evidence="1">
    <location>
        <begin position="374"/>
        <end position="411"/>
    </location>
</feature>
<dbReference type="PANTHER" id="PTHR11439:SF450">
    <property type="entry name" value="REVERSE TRANSCRIPTASE TY1_COPIA-TYPE DOMAIN-CONTAINING PROTEIN"/>
    <property type="match status" value="1"/>
</dbReference>